<keyword evidence="1" id="KW-0620">Polyamine biosynthesis</keyword>
<dbReference type="PANTHER" id="PTHR43317:SF1">
    <property type="entry name" value="THERMOSPERMINE SYNTHASE ACAULIS5"/>
    <property type="match status" value="1"/>
</dbReference>
<proteinExistence type="predicted"/>
<dbReference type="PANTHER" id="PTHR43317">
    <property type="entry name" value="THERMOSPERMINE SYNTHASE ACAULIS5"/>
    <property type="match status" value="1"/>
</dbReference>
<reference evidence="3 5" key="1">
    <citation type="journal article" date="2018" name="Int. J. Syst. Evol. Microbiol.">
        <title>Micromonospora globbae sp. nov., an endophytic actinomycete isolated from roots of Globba winitii C. H. Wright.</title>
        <authorList>
            <person name="Kuncharoen N."/>
            <person name="Pittayakhajonwut P."/>
            <person name="Tanasupawat S."/>
        </authorList>
    </citation>
    <scope>NUCLEOTIDE SEQUENCE [LARGE SCALE GENOMIC DNA]</scope>
    <source>
        <strain evidence="3 5">WPS1-2</strain>
    </source>
</reference>
<dbReference type="OrthoDB" id="8221452at2"/>
<dbReference type="Pfam" id="PF01564">
    <property type="entry name" value="Spermine_synth"/>
    <property type="match status" value="1"/>
</dbReference>
<evidence type="ECO:0000313" key="3">
    <source>
        <dbReference type="EMBL" id="RKF26172.1"/>
    </source>
</evidence>
<reference evidence="4" key="2">
    <citation type="submission" date="2022-10" db="EMBL/GenBank/DDBJ databases">
        <title>The complete genomes of actinobacterial strains from the NBC collection.</title>
        <authorList>
            <person name="Joergensen T.S."/>
            <person name="Alvarez Arevalo M."/>
            <person name="Sterndorff E.B."/>
            <person name="Faurdal D."/>
            <person name="Vuksanovic O."/>
            <person name="Mourched A.-S."/>
            <person name="Charusanti P."/>
            <person name="Shaw S."/>
            <person name="Blin K."/>
            <person name="Weber T."/>
        </authorList>
    </citation>
    <scope>NUCLEOTIDE SEQUENCE</scope>
    <source>
        <strain evidence="4">NBC_00256</strain>
    </source>
</reference>
<dbReference type="Proteomes" id="UP001432190">
    <property type="component" value="Chromosome"/>
</dbReference>
<dbReference type="EMBL" id="CP108084">
    <property type="protein sequence ID" value="WUP47251.1"/>
    <property type="molecule type" value="Genomic_DNA"/>
</dbReference>
<dbReference type="Proteomes" id="UP000285744">
    <property type="component" value="Unassembled WGS sequence"/>
</dbReference>
<evidence type="ECO:0000256" key="2">
    <source>
        <dbReference type="SAM" id="MobiDB-lite"/>
    </source>
</evidence>
<feature type="region of interest" description="Disordered" evidence="2">
    <location>
        <begin position="267"/>
        <end position="286"/>
    </location>
</feature>
<evidence type="ECO:0000313" key="4">
    <source>
        <dbReference type="EMBL" id="WUP47251.1"/>
    </source>
</evidence>
<gene>
    <name evidence="3" type="ORF">D7I43_16380</name>
    <name evidence="4" type="ORF">OG994_16500</name>
</gene>
<name>A0A420EZM3_9ACTN</name>
<sequence>MGRRRSGDDRVVEQVGTGQAELVPDRDRAGSWTLLLDGAPQSHVDLTDPTHLEFEYVRRLATAVDLIAPAGAPLRVLHLGGGALTLPRYVAATRPGSTQRVAEVDGALVELVRRVLPWPADPRLRVRVGDAREVLTASRDASYDVVVADVFAGARTPAHLTSVEYAAEVARVLRPAGWYLANLADGPPLRHARRQVATVRAVLPHAALIGDAAVLRGRRYGNLVLLAGRAEPPVPELTRRAAGDWFPGRVVAGDDLDRFAGGAGVVHDADATPSTPPPPGLFATGR</sequence>
<dbReference type="NCBIfam" id="NF037959">
    <property type="entry name" value="MFS_SpdSyn"/>
    <property type="match status" value="1"/>
</dbReference>
<dbReference type="InterPro" id="IPR029063">
    <property type="entry name" value="SAM-dependent_MTases_sf"/>
</dbReference>
<protein>
    <submittedName>
        <fullName evidence="4">Fused MFS/spermidine synthase</fullName>
    </submittedName>
    <submittedName>
        <fullName evidence="3">Spermine synthase</fullName>
    </submittedName>
</protein>
<accession>A0A420EZM3</accession>
<evidence type="ECO:0000256" key="1">
    <source>
        <dbReference type="ARBA" id="ARBA00023115"/>
    </source>
</evidence>
<dbReference type="CDD" id="cd02440">
    <property type="entry name" value="AdoMet_MTases"/>
    <property type="match status" value="1"/>
</dbReference>
<keyword evidence="6" id="KW-1185">Reference proteome</keyword>
<evidence type="ECO:0000313" key="6">
    <source>
        <dbReference type="Proteomes" id="UP001432190"/>
    </source>
</evidence>
<dbReference type="GO" id="GO:0006596">
    <property type="term" value="P:polyamine biosynthetic process"/>
    <property type="evidence" value="ECO:0007669"/>
    <property type="project" value="UniProtKB-KW"/>
</dbReference>
<evidence type="ECO:0000313" key="5">
    <source>
        <dbReference type="Proteomes" id="UP000285744"/>
    </source>
</evidence>
<dbReference type="RefSeq" id="WP_120329388.1">
    <property type="nucleotide sequence ID" value="NZ_CP108084.1"/>
</dbReference>
<dbReference type="AlphaFoldDB" id="A0A420EZM3"/>
<dbReference type="EMBL" id="RAQQ01000011">
    <property type="protein sequence ID" value="RKF26172.1"/>
    <property type="molecule type" value="Genomic_DNA"/>
</dbReference>
<organism evidence="3 5">
    <name type="scientific">Micromonospora globbae</name>
    <dbReference type="NCBI Taxonomy" id="1894969"/>
    <lineage>
        <taxon>Bacteria</taxon>
        <taxon>Bacillati</taxon>
        <taxon>Actinomycetota</taxon>
        <taxon>Actinomycetes</taxon>
        <taxon>Micromonosporales</taxon>
        <taxon>Micromonosporaceae</taxon>
        <taxon>Micromonospora</taxon>
    </lineage>
</organism>
<dbReference type="SUPFAM" id="SSF53335">
    <property type="entry name" value="S-adenosyl-L-methionine-dependent methyltransferases"/>
    <property type="match status" value="1"/>
</dbReference>
<dbReference type="Gene3D" id="3.40.50.150">
    <property type="entry name" value="Vaccinia Virus protein VP39"/>
    <property type="match status" value="1"/>
</dbReference>